<dbReference type="Pfam" id="PF12796">
    <property type="entry name" value="Ank_2"/>
    <property type="match status" value="1"/>
</dbReference>
<dbReference type="InterPro" id="IPR002110">
    <property type="entry name" value="Ankyrin_rpt"/>
</dbReference>
<dbReference type="InterPro" id="IPR036770">
    <property type="entry name" value="Ankyrin_rpt-contain_sf"/>
</dbReference>
<accession>A0A914V9B6</accession>
<name>A0A914V9B6_9BILA</name>
<sequence>MTDESVRSLLIAARTSDLETIESLIRRDPSIHIGSDYDGRTALHTAASYGNCDAVRLLLDLGASPHTRTIDGATALNSACSAGHDQIVRLLLEGGAQVNPSCQITSALHEAAACGSTECCTLLVAFGSKLEMSDCNYGTPLHCACYFGHAAVAKVLLDAGANVNARMNHRTPLHYAVERHSSNETLTLLLLAYGASPWIENNAGRRPAEVSPENTVTYRILRWLEGHPRSLQEWCRLTLLSAGCGRFVMTVAPVGMRRFLSCAEIMGDTVCSRR</sequence>
<feature type="repeat" description="ANK" evidence="3">
    <location>
        <begin position="71"/>
        <end position="103"/>
    </location>
</feature>
<keyword evidence="4" id="KW-1185">Reference proteome</keyword>
<feature type="repeat" description="ANK" evidence="3">
    <location>
        <begin position="38"/>
        <end position="70"/>
    </location>
</feature>
<protein>
    <submittedName>
        <fullName evidence="5">Uncharacterized protein</fullName>
    </submittedName>
</protein>
<keyword evidence="1" id="KW-0677">Repeat</keyword>
<organism evidence="4 5">
    <name type="scientific">Plectus sambesii</name>
    <dbReference type="NCBI Taxonomy" id="2011161"/>
    <lineage>
        <taxon>Eukaryota</taxon>
        <taxon>Metazoa</taxon>
        <taxon>Ecdysozoa</taxon>
        <taxon>Nematoda</taxon>
        <taxon>Chromadorea</taxon>
        <taxon>Plectida</taxon>
        <taxon>Plectina</taxon>
        <taxon>Plectoidea</taxon>
        <taxon>Plectidae</taxon>
        <taxon>Plectus</taxon>
    </lineage>
</organism>
<dbReference type="Proteomes" id="UP000887566">
    <property type="component" value="Unplaced"/>
</dbReference>
<dbReference type="SMART" id="SM00248">
    <property type="entry name" value="ANK"/>
    <property type="match status" value="6"/>
</dbReference>
<dbReference type="AlphaFoldDB" id="A0A914V9B6"/>
<dbReference type="SUPFAM" id="SSF48403">
    <property type="entry name" value="Ankyrin repeat"/>
    <property type="match status" value="1"/>
</dbReference>
<dbReference type="Pfam" id="PF13857">
    <property type="entry name" value="Ank_5"/>
    <property type="match status" value="1"/>
</dbReference>
<dbReference type="PROSITE" id="PS50297">
    <property type="entry name" value="ANK_REP_REGION"/>
    <property type="match status" value="3"/>
</dbReference>
<dbReference type="WBParaSite" id="PSAMB.scaffold166size70358.g3003.t1">
    <property type="protein sequence ID" value="PSAMB.scaffold166size70358.g3003.t1"/>
    <property type="gene ID" value="PSAMB.scaffold166size70358.g3003"/>
</dbReference>
<evidence type="ECO:0000256" key="3">
    <source>
        <dbReference type="PROSITE-ProRule" id="PRU00023"/>
    </source>
</evidence>
<dbReference type="PANTHER" id="PTHR24171">
    <property type="entry name" value="ANKYRIN REPEAT DOMAIN-CONTAINING PROTEIN 39-RELATED"/>
    <property type="match status" value="1"/>
</dbReference>
<dbReference type="PROSITE" id="PS50088">
    <property type="entry name" value="ANK_REPEAT"/>
    <property type="match status" value="4"/>
</dbReference>
<dbReference type="PRINTS" id="PR01415">
    <property type="entry name" value="ANKYRIN"/>
</dbReference>
<keyword evidence="2 3" id="KW-0040">ANK repeat</keyword>
<evidence type="ECO:0000313" key="5">
    <source>
        <dbReference type="WBParaSite" id="PSAMB.scaffold166size70358.g3003.t1"/>
    </source>
</evidence>
<evidence type="ECO:0000313" key="4">
    <source>
        <dbReference type="Proteomes" id="UP000887566"/>
    </source>
</evidence>
<proteinExistence type="predicted"/>
<evidence type="ECO:0000256" key="1">
    <source>
        <dbReference type="ARBA" id="ARBA00022737"/>
    </source>
</evidence>
<dbReference type="Gene3D" id="1.25.40.20">
    <property type="entry name" value="Ankyrin repeat-containing domain"/>
    <property type="match status" value="1"/>
</dbReference>
<feature type="repeat" description="ANK" evidence="3">
    <location>
        <begin position="136"/>
        <end position="168"/>
    </location>
</feature>
<reference evidence="5" key="1">
    <citation type="submission" date="2022-11" db="UniProtKB">
        <authorList>
            <consortium name="WormBaseParasite"/>
        </authorList>
    </citation>
    <scope>IDENTIFICATION</scope>
</reference>
<feature type="repeat" description="ANK" evidence="3">
    <location>
        <begin position="168"/>
        <end position="202"/>
    </location>
</feature>
<evidence type="ECO:0000256" key="2">
    <source>
        <dbReference type="ARBA" id="ARBA00023043"/>
    </source>
</evidence>